<dbReference type="RefSeq" id="WP_137097968.1">
    <property type="nucleotide sequence ID" value="NZ_CP039865.1"/>
</dbReference>
<dbReference type="InterPro" id="IPR044855">
    <property type="entry name" value="CoA-Trfase_III_dom3_sf"/>
</dbReference>
<dbReference type="Pfam" id="PF02515">
    <property type="entry name" value="CoA_transf_3"/>
    <property type="match status" value="1"/>
</dbReference>
<accession>A0A4D7QG78</accession>
<dbReference type="SUPFAM" id="SSF89796">
    <property type="entry name" value="CoA-transferase family III (CaiB/BaiF)"/>
    <property type="match status" value="1"/>
</dbReference>
<keyword evidence="3" id="KW-1185">Reference proteome</keyword>
<dbReference type="PANTHER" id="PTHR48207:SF3">
    <property type="entry name" value="SUCCINATE--HYDROXYMETHYLGLUTARATE COA-TRANSFERASE"/>
    <property type="match status" value="1"/>
</dbReference>
<dbReference type="PANTHER" id="PTHR48207">
    <property type="entry name" value="SUCCINATE--HYDROXYMETHYLGLUTARATE COA-TRANSFERASE"/>
    <property type="match status" value="1"/>
</dbReference>
<sequence>MPRPRPSTALDHLRVLDLTRVRAGPTCCRVLADFGADVIKIEAPPGVDPNEAMSGSRHGSDMQNLHRNKRSLALNLKTDEGRKVFLKLVETADIVVENYRPDVKDRLGIGYETLKAINPRIILASVSGFGQDGPYRTRAGFDQIAQGMGGLMGITGFPGQGPMRAGIAVADSAAGIYAATGILVALAEREKSGEGQWIQTSLLQAMIAMCDFQAASFTVDGKVPPQNGNDHPNSTPMGVLPASDGFINIGVGGEGQWKAFCKAIDREDLTAHPDYANANQRYANRPALMALIGDLTKTQPCAFWLDKFEAQGVPAGPIYAMDQVFDDPQVQHLGMAAPVHHPVRGEIRLIAQPLVMSRTSPAIETPTPESGEHTDEILREAGFPETEIARLRSASII</sequence>
<organism evidence="2 3">
    <name type="scientific">Phreatobacter aquaticus</name>
    <dbReference type="NCBI Taxonomy" id="2570229"/>
    <lineage>
        <taxon>Bacteria</taxon>
        <taxon>Pseudomonadati</taxon>
        <taxon>Pseudomonadota</taxon>
        <taxon>Alphaproteobacteria</taxon>
        <taxon>Hyphomicrobiales</taxon>
        <taxon>Phreatobacteraceae</taxon>
        <taxon>Phreatobacter</taxon>
    </lineage>
</organism>
<dbReference type="AlphaFoldDB" id="A0A4D7QG78"/>
<dbReference type="KEGG" id="paqt:E8L99_01935"/>
<dbReference type="Gene3D" id="3.40.50.10540">
    <property type="entry name" value="Crotonobetainyl-coa:carnitine coa-transferase, domain 1"/>
    <property type="match status" value="1"/>
</dbReference>
<dbReference type="InterPro" id="IPR023606">
    <property type="entry name" value="CoA-Trfase_III_dom_1_sf"/>
</dbReference>
<dbReference type="Gene3D" id="3.30.1540.10">
    <property type="entry name" value="formyl-coa transferase, domain 3"/>
    <property type="match status" value="1"/>
</dbReference>
<reference evidence="2 3" key="1">
    <citation type="submission" date="2019-04" db="EMBL/GenBank/DDBJ databases">
        <title>Phreatobacter aquaticus sp. nov.</title>
        <authorList>
            <person name="Choi A."/>
            <person name="Baek K."/>
        </authorList>
    </citation>
    <scope>NUCLEOTIDE SEQUENCE [LARGE SCALE GENOMIC DNA]</scope>
    <source>
        <strain evidence="2 3">NMCR1094</strain>
    </source>
</reference>
<proteinExistence type="predicted"/>
<evidence type="ECO:0000256" key="1">
    <source>
        <dbReference type="ARBA" id="ARBA00022679"/>
    </source>
</evidence>
<keyword evidence="1 2" id="KW-0808">Transferase</keyword>
<gene>
    <name evidence="2" type="ORF">E8L99_01935</name>
</gene>
<protein>
    <submittedName>
        <fullName evidence="2">CoA transferase</fullName>
    </submittedName>
</protein>
<evidence type="ECO:0000313" key="3">
    <source>
        <dbReference type="Proteomes" id="UP000298588"/>
    </source>
</evidence>
<dbReference type="OrthoDB" id="5720311at2"/>
<evidence type="ECO:0000313" key="2">
    <source>
        <dbReference type="EMBL" id="QCK84633.1"/>
    </source>
</evidence>
<dbReference type="Proteomes" id="UP000298588">
    <property type="component" value="Chromosome"/>
</dbReference>
<dbReference type="EMBL" id="CP039865">
    <property type="protein sequence ID" value="QCK84633.1"/>
    <property type="molecule type" value="Genomic_DNA"/>
</dbReference>
<dbReference type="InterPro" id="IPR003673">
    <property type="entry name" value="CoA-Trfase_fam_III"/>
</dbReference>
<dbReference type="GO" id="GO:0008410">
    <property type="term" value="F:CoA-transferase activity"/>
    <property type="evidence" value="ECO:0007669"/>
    <property type="project" value="TreeGrafter"/>
</dbReference>
<dbReference type="InterPro" id="IPR050483">
    <property type="entry name" value="CoA-transferase_III_domain"/>
</dbReference>
<name>A0A4D7QG78_9HYPH</name>